<dbReference type="Proteomes" id="UP000195557">
    <property type="component" value="Unassembled WGS sequence"/>
</dbReference>
<dbReference type="Pfam" id="PF01494">
    <property type="entry name" value="FAD_binding_3"/>
    <property type="match status" value="1"/>
</dbReference>
<dbReference type="GO" id="GO:0004497">
    <property type="term" value="F:monooxygenase activity"/>
    <property type="evidence" value="ECO:0007669"/>
    <property type="project" value="UniProtKB-KW"/>
</dbReference>
<reference evidence="6" key="1">
    <citation type="submission" date="2017-04" db="EMBL/GenBank/DDBJ databases">
        <title>Population genomics of picophytoplankton unveils novel chromosome hypervariability.</title>
        <authorList>
            <consortium name="DOE Joint Genome Institute"/>
            <person name="Blanc-Mathieu R."/>
            <person name="Krasovec M."/>
            <person name="Hebrard M."/>
            <person name="Yau S."/>
            <person name="Desgranges E."/>
            <person name="Martin J."/>
            <person name="Schackwitz W."/>
            <person name="Kuo A."/>
            <person name="Salin G."/>
            <person name="Donnadieu C."/>
            <person name="Desdevises Y."/>
            <person name="Sanchez-Ferandin S."/>
            <person name="Moreau H."/>
            <person name="Rivals E."/>
            <person name="Grigoriev I.V."/>
            <person name="Grimsley N."/>
            <person name="Eyre-Walker A."/>
            <person name="Piganeau G."/>
        </authorList>
    </citation>
    <scope>NUCLEOTIDE SEQUENCE [LARGE SCALE GENOMIC DNA]</scope>
    <source>
        <strain evidence="6">RCC 1115</strain>
    </source>
</reference>
<evidence type="ECO:0000256" key="3">
    <source>
        <dbReference type="ARBA" id="ARBA00023002"/>
    </source>
</evidence>
<dbReference type="eggNOG" id="KOG2614">
    <property type="taxonomic scope" value="Eukaryota"/>
</dbReference>
<dbReference type="Gene3D" id="3.50.50.60">
    <property type="entry name" value="FAD/NAD(P)-binding domain"/>
    <property type="match status" value="1"/>
</dbReference>
<keyword evidence="2" id="KW-0274">FAD</keyword>
<evidence type="ECO:0000256" key="4">
    <source>
        <dbReference type="ARBA" id="ARBA00023033"/>
    </source>
</evidence>
<evidence type="ECO:0000259" key="5">
    <source>
        <dbReference type="Pfam" id="PF01494"/>
    </source>
</evidence>
<keyword evidence="1" id="KW-0285">Flavoprotein</keyword>
<feature type="domain" description="FAD-binding" evidence="5">
    <location>
        <begin position="175"/>
        <end position="231"/>
    </location>
</feature>
<dbReference type="GO" id="GO:0071949">
    <property type="term" value="F:FAD binding"/>
    <property type="evidence" value="ECO:0007669"/>
    <property type="project" value="InterPro"/>
</dbReference>
<dbReference type="AlphaFoldDB" id="A0A1Y5I6C2"/>
<gene>
    <name evidence="6" type="ORF">BE221DRAFT_82195</name>
</gene>
<accession>A0A1Y5I6C2</accession>
<evidence type="ECO:0000256" key="2">
    <source>
        <dbReference type="ARBA" id="ARBA00022827"/>
    </source>
</evidence>
<name>A0A1Y5I6C2_OSTTA</name>
<dbReference type="SUPFAM" id="SSF51905">
    <property type="entry name" value="FAD/NAD(P)-binding domain"/>
    <property type="match status" value="1"/>
</dbReference>
<dbReference type="InterPro" id="IPR036188">
    <property type="entry name" value="FAD/NAD-bd_sf"/>
</dbReference>
<keyword evidence="3" id="KW-0560">Oxidoreductase</keyword>
<evidence type="ECO:0000313" key="6">
    <source>
        <dbReference type="EMBL" id="OUS45036.1"/>
    </source>
</evidence>
<dbReference type="InterPro" id="IPR002938">
    <property type="entry name" value="FAD-bd"/>
</dbReference>
<proteinExistence type="predicted"/>
<protein>
    <recommendedName>
        <fullName evidence="5">FAD-binding domain-containing protein</fullName>
    </recommendedName>
</protein>
<keyword evidence="4" id="KW-0503">Monooxygenase</keyword>
<evidence type="ECO:0000256" key="1">
    <source>
        <dbReference type="ARBA" id="ARBA00022630"/>
    </source>
</evidence>
<dbReference type="PRINTS" id="PR00420">
    <property type="entry name" value="RNGMNOXGNASE"/>
</dbReference>
<dbReference type="PANTHER" id="PTHR46972">
    <property type="entry name" value="MONOOXYGENASE ASQM-RELATED"/>
    <property type="match status" value="1"/>
</dbReference>
<dbReference type="PANTHER" id="PTHR46972:SF1">
    <property type="entry name" value="FAD DEPENDENT OXIDOREDUCTASE DOMAIN-CONTAINING PROTEIN"/>
    <property type="match status" value="1"/>
</dbReference>
<dbReference type="EMBL" id="KZ155793">
    <property type="protein sequence ID" value="OUS45036.1"/>
    <property type="molecule type" value="Genomic_DNA"/>
</dbReference>
<sequence length="341" mass="37356">MLPPATVRWGAKVSDYVEGEDGVTVTLESGETVEGTILVIADGARSSTRRAPGAGDDVKSGELRYLGVALVTGFTDLDDYLLKGRGFYTVDGRSRMFTMPFQAANEEAGTPPRSMWQLSVRVSEDEAKELADASNDRIREFVLKHTKGWHDPISAMFDCTDWNDAWAGPLYDREEPPTSKSAATEKPHLALRSAKSRVICIGDAAHPMSPFKGQGANTALFDAWALSKWLQKAPPQTALACFHREMVARAFVKVRASREASEYFHNPNILSERVPEFAGVDPMKITVVLDALAERGVTASMRADIEPAVKEIIDELDAAELVRPYAAKKIMQRGKEGGVEV</sequence>
<organism evidence="6">
    <name type="scientific">Ostreococcus tauri</name>
    <name type="common">Marine green alga</name>
    <dbReference type="NCBI Taxonomy" id="70448"/>
    <lineage>
        <taxon>Eukaryota</taxon>
        <taxon>Viridiplantae</taxon>
        <taxon>Chlorophyta</taxon>
        <taxon>Mamiellophyceae</taxon>
        <taxon>Mamiellales</taxon>
        <taxon>Bathycoccaceae</taxon>
        <taxon>Ostreococcus</taxon>
    </lineage>
</organism>